<dbReference type="PATRIC" id="fig|1619013.3.peg.276"/>
<dbReference type="EMBL" id="LBWR01000001">
    <property type="protein sequence ID" value="KKR12723.1"/>
    <property type="molecule type" value="Genomic_DNA"/>
</dbReference>
<feature type="transmembrane region" description="Helical" evidence="7">
    <location>
        <begin position="151"/>
        <end position="171"/>
    </location>
</feature>
<feature type="transmembrane region" description="Helical" evidence="7">
    <location>
        <begin position="271"/>
        <end position="294"/>
    </location>
</feature>
<dbReference type="InterPro" id="IPR000045">
    <property type="entry name" value="Prepilin_IV_endopep_pep"/>
</dbReference>
<dbReference type="Pfam" id="PF01478">
    <property type="entry name" value="Peptidase_A24"/>
    <property type="match status" value="1"/>
</dbReference>
<feature type="domain" description="Prepilin type IV endopeptidase peptidase" evidence="8">
    <location>
        <begin position="129"/>
        <end position="255"/>
    </location>
</feature>
<comment type="subcellular location">
    <subcellularLocation>
        <location evidence="1">Cell membrane</location>
        <topology evidence="1">Multi-pass membrane protein</topology>
    </subcellularLocation>
</comment>
<reference evidence="10 11" key="1">
    <citation type="journal article" date="2015" name="Nature">
        <title>rRNA introns, odd ribosomes, and small enigmatic genomes across a large radiation of phyla.</title>
        <authorList>
            <person name="Brown C.T."/>
            <person name="Hug L.A."/>
            <person name="Thomas B.C."/>
            <person name="Sharon I."/>
            <person name="Castelle C.J."/>
            <person name="Singh A."/>
            <person name="Wilkins M.J."/>
            <person name="Williams K.H."/>
            <person name="Banfield J.F."/>
        </authorList>
    </citation>
    <scope>NUCLEOTIDE SEQUENCE [LARGE SCALE GENOMIC DNA]</scope>
</reference>
<evidence type="ECO:0000256" key="6">
    <source>
        <dbReference type="ARBA" id="ARBA00023136"/>
    </source>
</evidence>
<comment type="similarity">
    <text evidence="2">Belongs to the peptidase A24 family.</text>
</comment>
<keyword evidence="3" id="KW-1003">Cell membrane</keyword>
<dbReference type="InterPro" id="IPR050882">
    <property type="entry name" value="Prepilin_peptidase/N-MTase"/>
</dbReference>
<dbReference type="InterPro" id="IPR010627">
    <property type="entry name" value="Prepilin_pept_A24_N"/>
</dbReference>
<feature type="transmembrane region" description="Helical" evidence="7">
    <location>
        <begin position="191"/>
        <end position="214"/>
    </location>
</feature>
<dbReference type="STRING" id="1619013.UT41_C0001G0267"/>
<evidence type="ECO:0000313" key="10">
    <source>
        <dbReference type="EMBL" id="KKR12723.1"/>
    </source>
</evidence>
<comment type="caution">
    <text evidence="10">The sequence shown here is derived from an EMBL/GenBank/DDBJ whole genome shotgun (WGS) entry which is preliminary data.</text>
</comment>
<sequence>MDYFLYLCLAVFGLIFGSFLNVVTIRYNPDKGFSNIYSLGGRSHCPHCHKQLTWYELVPVFSFLFLLGKCRHCGHRISFQYPVVELLTSAIFVTVPLYVAHFSRMFFWSADLSYGSWLFFALAALWTAVFVLFLILAVIDLKHMIIPDSINIALAFIGVAIAGVTQWLHGFDAIQGSFLRHYAMIFGLRESIWTNHLFAACIGLLFFGSIIVLSKGRAMGWGDFKLAGALGLIFGWPDIVLVLMFSFIIGSIISIGLMLRGRKTMKDAVPFGPFLVLGATTVFFSGFQLMSLYFDLFGVV</sequence>
<dbReference type="Pfam" id="PF06750">
    <property type="entry name" value="A24_N_bact"/>
    <property type="match status" value="1"/>
</dbReference>
<dbReference type="Gene3D" id="1.20.120.1220">
    <property type="match status" value="1"/>
</dbReference>
<evidence type="ECO:0000256" key="2">
    <source>
        <dbReference type="ARBA" id="ARBA00005801"/>
    </source>
</evidence>
<dbReference type="GO" id="GO:0004190">
    <property type="term" value="F:aspartic-type endopeptidase activity"/>
    <property type="evidence" value="ECO:0007669"/>
    <property type="project" value="InterPro"/>
</dbReference>
<dbReference type="GO" id="GO:0005886">
    <property type="term" value="C:plasma membrane"/>
    <property type="evidence" value="ECO:0007669"/>
    <property type="project" value="UniProtKB-SubCell"/>
</dbReference>
<keyword evidence="5 7" id="KW-1133">Transmembrane helix</keyword>
<feature type="transmembrane region" description="Helical" evidence="7">
    <location>
        <begin position="82"/>
        <end position="102"/>
    </location>
</feature>
<dbReference type="GO" id="GO:0006465">
    <property type="term" value="P:signal peptide processing"/>
    <property type="evidence" value="ECO:0007669"/>
    <property type="project" value="TreeGrafter"/>
</dbReference>
<keyword evidence="4 7" id="KW-0812">Transmembrane</keyword>
<feature type="transmembrane region" description="Helical" evidence="7">
    <location>
        <begin position="226"/>
        <end position="259"/>
    </location>
</feature>
<feature type="transmembrane region" description="Helical" evidence="7">
    <location>
        <begin position="7"/>
        <end position="27"/>
    </location>
</feature>
<dbReference type="AlphaFoldDB" id="A0A0G0NB83"/>
<evidence type="ECO:0000256" key="1">
    <source>
        <dbReference type="ARBA" id="ARBA00004651"/>
    </source>
</evidence>
<organism evidence="10 11">
    <name type="scientific">Candidatus Wolfebacteria bacterium GW2011_GWC2_39_22</name>
    <dbReference type="NCBI Taxonomy" id="1619013"/>
    <lineage>
        <taxon>Bacteria</taxon>
        <taxon>Candidatus Wolfeibacteriota</taxon>
    </lineage>
</organism>
<evidence type="ECO:0000259" key="9">
    <source>
        <dbReference type="Pfam" id="PF06750"/>
    </source>
</evidence>
<evidence type="ECO:0000256" key="3">
    <source>
        <dbReference type="ARBA" id="ARBA00022475"/>
    </source>
</evidence>
<dbReference type="PANTHER" id="PTHR30487">
    <property type="entry name" value="TYPE 4 PREPILIN-LIKE PROTEINS LEADER PEPTIDE-PROCESSING ENZYME"/>
    <property type="match status" value="1"/>
</dbReference>
<evidence type="ECO:0000259" key="8">
    <source>
        <dbReference type="Pfam" id="PF01478"/>
    </source>
</evidence>
<feature type="domain" description="Prepilin peptidase A24 N-terminal" evidence="9">
    <location>
        <begin position="11"/>
        <end position="95"/>
    </location>
</feature>
<evidence type="ECO:0000313" key="11">
    <source>
        <dbReference type="Proteomes" id="UP000034665"/>
    </source>
</evidence>
<evidence type="ECO:0000256" key="5">
    <source>
        <dbReference type="ARBA" id="ARBA00022989"/>
    </source>
</evidence>
<protein>
    <submittedName>
        <fullName evidence="10">Type 4 prepilin-like protein leader peptide-processing enzyme</fullName>
    </submittedName>
</protein>
<keyword evidence="6 7" id="KW-0472">Membrane</keyword>
<gene>
    <name evidence="10" type="ORF">UT41_C0001G0267</name>
</gene>
<dbReference type="PANTHER" id="PTHR30487:SF0">
    <property type="entry name" value="PREPILIN LEADER PEPTIDASE_N-METHYLTRANSFERASE-RELATED"/>
    <property type="match status" value="1"/>
</dbReference>
<feature type="transmembrane region" description="Helical" evidence="7">
    <location>
        <begin position="114"/>
        <end position="139"/>
    </location>
</feature>
<name>A0A0G0NB83_9BACT</name>
<evidence type="ECO:0000256" key="7">
    <source>
        <dbReference type="SAM" id="Phobius"/>
    </source>
</evidence>
<proteinExistence type="inferred from homology"/>
<evidence type="ECO:0000256" key="4">
    <source>
        <dbReference type="ARBA" id="ARBA00022692"/>
    </source>
</evidence>
<dbReference type="Proteomes" id="UP000034665">
    <property type="component" value="Unassembled WGS sequence"/>
</dbReference>
<accession>A0A0G0NB83</accession>